<reference evidence="1" key="1">
    <citation type="submission" date="2024-05" db="EMBL/GenBank/DDBJ databases">
        <title>Planctomycetes of the genus Singulisphaera possess chitinolytic capabilities.</title>
        <authorList>
            <person name="Ivanova A."/>
        </authorList>
    </citation>
    <scope>NUCLEOTIDE SEQUENCE</scope>
    <source>
        <strain evidence="1">Ch08T</strain>
    </source>
</reference>
<dbReference type="InterPro" id="IPR003749">
    <property type="entry name" value="ThiS/MoaD-like"/>
</dbReference>
<protein>
    <submittedName>
        <fullName evidence="1">MoaD family protein</fullName>
    </submittedName>
</protein>
<dbReference type="Pfam" id="PF02597">
    <property type="entry name" value="ThiS"/>
    <property type="match status" value="1"/>
</dbReference>
<dbReference type="AlphaFoldDB" id="A0AAU7C6V8"/>
<dbReference type="PANTHER" id="PTHR38031">
    <property type="entry name" value="SULFUR CARRIER PROTEIN SLR0821-RELATED"/>
    <property type="match status" value="1"/>
</dbReference>
<dbReference type="NCBIfam" id="TIGR01687">
    <property type="entry name" value="moaD_arch"/>
    <property type="match status" value="1"/>
</dbReference>
<dbReference type="Gene3D" id="3.10.20.30">
    <property type="match status" value="1"/>
</dbReference>
<dbReference type="EMBL" id="CP155447">
    <property type="protein sequence ID" value="XBH00858.1"/>
    <property type="molecule type" value="Genomic_DNA"/>
</dbReference>
<sequence>MPVVTIPTPLRPHTGGQARIEAQGTTVAEVLSDLGSRYPEFQKRIFDGAGALQQYVNVYVNNEDIRYLDDLTTPVVEKDVVDIIPAVAGG</sequence>
<dbReference type="InterPro" id="IPR010038">
    <property type="entry name" value="MoaD_arc-typ"/>
</dbReference>
<evidence type="ECO:0000313" key="1">
    <source>
        <dbReference type="EMBL" id="XBH00858.1"/>
    </source>
</evidence>
<gene>
    <name evidence="1" type="ORF">V5E97_21120</name>
</gene>
<dbReference type="RefSeq" id="WP_406693536.1">
    <property type="nucleotide sequence ID" value="NZ_CP155447.1"/>
</dbReference>
<accession>A0AAU7C6V8</accession>
<proteinExistence type="predicted"/>
<name>A0AAU7C6V8_9BACT</name>
<dbReference type="InterPro" id="IPR052045">
    <property type="entry name" value="Sulfur_Carrier/Prot_Modifier"/>
</dbReference>
<dbReference type="SUPFAM" id="SSF54285">
    <property type="entry name" value="MoaD/ThiS"/>
    <property type="match status" value="1"/>
</dbReference>
<dbReference type="InterPro" id="IPR016155">
    <property type="entry name" value="Mopterin_synth/thiamin_S_b"/>
</dbReference>
<dbReference type="PANTHER" id="PTHR38031:SF1">
    <property type="entry name" value="SULFUR CARRIER PROTEIN CYSO"/>
    <property type="match status" value="1"/>
</dbReference>
<organism evidence="1">
    <name type="scientific">Singulisphaera sp. Ch08</name>
    <dbReference type="NCBI Taxonomy" id="3120278"/>
    <lineage>
        <taxon>Bacteria</taxon>
        <taxon>Pseudomonadati</taxon>
        <taxon>Planctomycetota</taxon>
        <taxon>Planctomycetia</taxon>
        <taxon>Isosphaerales</taxon>
        <taxon>Isosphaeraceae</taxon>
        <taxon>Singulisphaera</taxon>
    </lineage>
</organism>
<dbReference type="InterPro" id="IPR012675">
    <property type="entry name" value="Beta-grasp_dom_sf"/>
</dbReference>